<dbReference type="AlphaFoldDB" id="A0AAV9ZFI7"/>
<dbReference type="Proteomes" id="UP001362999">
    <property type="component" value="Unassembled WGS sequence"/>
</dbReference>
<evidence type="ECO:0000313" key="1">
    <source>
        <dbReference type="EMBL" id="KAK6981178.1"/>
    </source>
</evidence>
<comment type="caution">
    <text evidence="1">The sequence shown here is derived from an EMBL/GenBank/DDBJ whole genome shotgun (WGS) entry which is preliminary data.</text>
</comment>
<dbReference type="SUPFAM" id="SSF52047">
    <property type="entry name" value="RNI-like"/>
    <property type="match status" value="1"/>
</dbReference>
<evidence type="ECO:0008006" key="3">
    <source>
        <dbReference type="Google" id="ProtNLM"/>
    </source>
</evidence>
<sequence length="370" mass="43013">MERDNPLEIQELLDQCIDLVSTSRQDLMACSLVARSWVNTTQSHLFRVAPSTPHFLSWRFFDTLVKFPHLIRHVHALTIRRPSDMDLINRIPFTHLESVGLVLTYETLEPWEDEQRFQLQQTLSLPHLRILSLFHRDRFSSFHRFFLHLSPTVQHLVLACSTWTAENLSALRERLPHVPLKSLRLLFWDMGDLESFDDQLFYPFSMLRLEALSIVESYRIPWNLIPKQTTESIRVLEISINVRNSPLDLSSFPNLSVIRLDGIKKAPAVCHTLSSLPFPRTIQTLVLGAQCTCIRTTCAALNQFLSTFECSTPLILEMEKFPHQSHSLEEDRKMFPIMMLEDRLRVVIRSADCSWWDETVLKPPRGIIGE</sequence>
<protein>
    <recommendedName>
        <fullName evidence="3">F-box domain-containing protein</fullName>
    </recommendedName>
</protein>
<gene>
    <name evidence="1" type="ORF">R3P38DRAFT_2664439</name>
</gene>
<organism evidence="1 2">
    <name type="scientific">Favolaschia claudopus</name>
    <dbReference type="NCBI Taxonomy" id="2862362"/>
    <lineage>
        <taxon>Eukaryota</taxon>
        <taxon>Fungi</taxon>
        <taxon>Dikarya</taxon>
        <taxon>Basidiomycota</taxon>
        <taxon>Agaricomycotina</taxon>
        <taxon>Agaricomycetes</taxon>
        <taxon>Agaricomycetidae</taxon>
        <taxon>Agaricales</taxon>
        <taxon>Marasmiineae</taxon>
        <taxon>Mycenaceae</taxon>
        <taxon>Favolaschia</taxon>
    </lineage>
</organism>
<dbReference type="EMBL" id="JAWWNJ010000153">
    <property type="protein sequence ID" value="KAK6981178.1"/>
    <property type="molecule type" value="Genomic_DNA"/>
</dbReference>
<reference evidence="1 2" key="1">
    <citation type="journal article" date="2024" name="J Genomics">
        <title>Draft genome sequencing and assembly of Favolaschia claudopus CIRM-BRFM 2984 isolated from oak limbs.</title>
        <authorList>
            <person name="Navarro D."/>
            <person name="Drula E."/>
            <person name="Chaduli D."/>
            <person name="Cazenave R."/>
            <person name="Ahrendt S."/>
            <person name="Wang J."/>
            <person name="Lipzen A."/>
            <person name="Daum C."/>
            <person name="Barry K."/>
            <person name="Grigoriev I.V."/>
            <person name="Favel A."/>
            <person name="Rosso M.N."/>
            <person name="Martin F."/>
        </authorList>
    </citation>
    <scope>NUCLEOTIDE SEQUENCE [LARGE SCALE GENOMIC DNA]</scope>
    <source>
        <strain evidence="1 2">CIRM-BRFM 2984</strain>
    </source>
</reference>
<accession>A0AAV9ZFI7</accession>
<evidence type="ECO:0000313" key="2">
    <source>
        <dbReference type="Proteomes" id="UP001362999"/>
    </source>
</evidence>
<keyword evidence="2" id="KW-1185">Reference proteome</keyword>
<proteinExistence type="predicted"/>
<name>A0AAV9ZFI7_9AGAR</name>